<dbReference type="AlphaFoldDB" id="A0A1T5EUK1"/>
<evidence type="ECO:0000256" key="2">
    <source>
        <dbReference type="SAM" id="Phobius"/>
    </source>
</evidence>
<feature type="transmembrane region" description="Helical" evidence="2">
    <location>
        <begin position="7"/>
        <end position="30"/>
    </location>
</feature>
<comment type="similarity">
    <text evidence="1">Belongs to the bacterial sugar transferase family.</text>
</comment>
<keyword evidence="2" id="KW-0812">Transmembrane</keyword>
<protein>
    <submittedName>
        <fullName evidence="4">Sugar transferase involved in LPS biosynthesis (Colanic, teichoic acid)</fullName>
    </submittedName>
</protein>
<keyword evidence="4" id="KW-0808">Transferase</keyword>
<reference evidence="4 5" key="1">
    <citation type="submission" date="2017-02" db="EMBL/GenBank/DDBJ databases">
        <authorList>
            <person name="Peterson S.W."/>
        </authorList>
    </citation>
    <scope>NUCLEOTIDE SEQUENCE [LARGE SCALE GENOMIC DNA]</scope>
    <source>
        <strain evidence="4 5">DSM 22323</strain>
    </source>
</reference>
<evidence type="ECO:0000256" key="1">
    <source>
        <dbReference type="ARBA" id="ARBA00006464"/>
    </source>
</evidence>
<dbReference type="Proteomes" id="UP000191112">
    <property type="component" value="Unassembled WGS sequence"/>
</dbReference>
<dbReference type="PANTHER" id="PTHR30576:SF20">
    <property type="entry name" value="QUINOVOSAMINEPHOSPHOTRANSFERAE-RELATED"/>
    <property type="match status" value="1"/>
</dbReference>
<dbReference type="InterPro" id="IPR003362">
    <property type="entry name" value="Bact_transf"/>
</dbReference>
<organism evidence="4 5">
    <name type="scientific">Soonwooa buanensis</name>
    <dbReference type="NCBI Taxonomy" id="619805"/>
    <lineage>
        <taxon>Bacteria</taxon>
        <taxon>Pseudomonadati</taxon>
        <taxon>Bacteroidota</taxon>
        <taxon>Flavobacteriia</taxon>
        <taxon>Flavobacteriales</taxon>
        <taxon>Weeksellaceae</taxon>
        <taxon>Chryseobacterium group</taxon>
        <taxon>Soonwooa</taxon>
    </lineage>
</organism>
<dbReference type="RefSeq" id="WP_079666828.1">
    <property type="nucleotide sequence ID" value="NZ_FUYZ01000004.1"/>
</dbReference>
<dbReference type="PANTHER" id="PTHR30576">
    <property type="entry name" value="COLANIC BIOSYNTHESIS UDP-GLUCOSE LIPID CARRIER TRANSFERASE"/>
    <property type="match status" value="1"/>
</dbReference>
<keyword evidence="5" id="KW-1185">Reference proteome</keyword>
<evidence type="ECO:0000313" key="5">
    <source>
        <dbReference type="Proteomes" id="UP000191112"/>
    </source>
</evidence>
<dbReference type="EMBL" id="FUYZ01000004">
    <property type="protein sequence ID" value="SKB87625.1"/>
    <property type="molecule type" value="Genomic_DNA"/>
</dbReference>
<feature type="domain" description="Bacterial sugar transferase" evidence="3">
    <location>
        <begin position="2"/>
        <end position="194"/>
    </location>
</feature>
<dbReference type="OrthoDB" id="9808602at2"/>
<dbReference type="GO" id="GO:0016780">
    <property type="term" value="F:phosphotransferase activity, for other substituted phosphate groups"/>
    <property type="evidence" value="ECO:0007669"/>
    <property type="project" value="TreeGrafter"/>
</dbReference>
<proteinExistence type="inferred from homology"/>
<name>A0A1T5EUK1_9FLAO</name>
<gene>
    <name evidence="4" type="ORF">SAMN05660477_01580</name>
</gene>
<evidence type="ECO:0000313" key="4">
    <source>
        <dbReference type="EMBL" id="SKB87625.1"/>
    </source>
</evidence>
<accession>A0A1T5EUK1</accession>
<dbReference type="Pfam" id="PF02397">
    <property type="entry name" value="Bac_transf"/>
    <property type="match status" value="1"/>
</dbReference>
<keyword evidence="2" id="KW-0472">Membrane</keyword>
<evidence type="ECO:0000259" key="3">
    <source>
        <dbReference type="Pfam" id="PF02397"/>
    </source>
</evidence>
<dbReference type="STRING" id="619805.SAMN05660477_01580"/>
<keyword evidence="2" id="KW-1133">Transmembrane helix</keyword>
<sequence>MKRFFDIIFSLVGIIVLIPIYLIIAIAISIDSKGGVIYRQKRTGKGDIPFDVMKFRTMRPDSFAKGALTVGDRDPRVTKVGYFLRKYKLDELPQLFNVLFGDMSFVGPRPEVEKYTRLYNQEQKKVLSVRPGITDYASIKYRNESELLAKSDDPEKTYIDVIMPEKLNINLAYIKDNSVFKDVKIIFETFLAIIKD</sequence>